<dbReference type="CDD" id="cd05356">
    <property type="entry name" value="17beta-HSD1_like_SDR_c"/>
    <property type="match status" value="1"/>
</dbReference>
<evidence type="ECO:0000256" key="1">
    <source>
        <dbReference type="ARBA" id="ARBA00004240"/>
    </source>
</evidence>
<comment type="caution">
    <text evidence="6">The sequence shown here is derived from an EMBL/GenBank/DDBJ whole genome shotgun (WGS) entry which is preliminary data.</text>
</comment>
<comment type="similarity">
    <text evidence="2 4">Belongs to the short-chain dehydrogenases/reductases (SDR) family.</text>
</comment>
<dbReference type="Pfam" id="PF00106">
    <property type="entry name" value="adh_short"/>
    <property type="match status" value="2"/>
</dbReference>
<dbReference type="SUPFAM" id="SSF51735">
    <property type="entry name" value="NAD(P)-binding Rossmann-fold domains"/>
    <property type="match status" value="1"/>
</dbReference>
<name>A0A9Q0RKT9_BLOTA</name>
<dbReference type="Proteomes" id="UP001142055">
    <property type="component" value="Chromosome 2"/>
</dbReference>
<keyword evidence="5" id="KW-0472">Membrane</keyword>
<sequence>MFSFLEKNKFLLLTLATLGFKFICFLLTKIIIRIFVALFFREKRFKWFNDGNQWAVITGATDGIGYEMSQQLAFKGYNLMLIGRNENKLEQTKLKILQNISICAQEKNKLNKNVKTMSSIQIRTMVFDFSTSIDYSSIEHFVQSNLHDIFILVNNVGTSLTIPQRFVEECPISHEEIIHVNIIAATKMMELILSSMINRKRGLVINVASLGAKHSCPLMSVYTASKAYVSTLSNCLAEEYRNDGLAIVALYPWRVSTKMTAYHKIDFSTPNPCDYVRSALSSIKHCGGTEITGYWSHSFIDSLFNMVSSFGGKQITIRWVKSIITKYRRRVIEMMQELNSFNLV</sequence>
<keyword evidence="5" id="KW-1133">Transmembrane helix</keyword>
<gene>
    <name evidence="6" type="ORF">RDWZM_005390</name>
</gene>
<dbReference type="PRINTS" id="PR00080">
    <property type="entry name" value="SDRFAMILY"/>
</dbReference>
<dbReference type="GO" id="GO:0016491">
    <property type="term" value="F:oxidoreductase activity"/>
    <property type="evidence" value="ECO:0007669"/>
    <property type="project" value="UniProtKB-KW"/>
</dbReference>
<dbReference type="InterPro" id="IPR002347">
    <property type="entry name" value="SDR_fam"/>
</dbReference>
<evidence type="ECO:0000256" key="5">
    <source>
        <dbReference type="SAM" id="Phobius"/>
    </source>
</evidence>
<evidence type="ECO:0000313" key="6">
    <source>
        <dbReference type="EMBL" id="KAJ6219578.1"/>
    </source>
</evidence>
<dbReference type="PANTHER" id="PTHR43899:SF13">
    <property type="entry name" value="RH59310P"/>
    <property type="match status" value="1"/>
</dbReference>
<comment type="subcellular location">
    <subcellularLocation>
        <location evidence="1">Endoplasmic reticulum</location>
    </subcellularLocation>
</comment>
<dbReference type="PANTHER" id="PTHR43899">
    <property type="entry name" value="RH59310P"/>
    <property type="match status" value="1"/>
</dbReference>
<dbReference type="InterPro" id="IPR020904">
    <property type="entry name" value="Sc_DH/Rdtase_CS"/>
</dbReference>
<keyword evidence="3" id="KW-0560">Oxidoreductase</keyword>
<dbReference type="PIRSF" id="PIRSF000126">
    <property type="entry name" value="11-beta-HSD1"/>
    <property type="match status" value="1"/>
</dbReference>
<dbReference type="InterPro" id="IPR051019">
    <property type="entry name" value="VLCFA-Steroid_DH"/>
</dbReference>
<organism evidence="6 7">
    <name type="scientific">Blomia tropicalis</name>
    <name type="common">Mite</name>
    <dbReference type="NCBI Taxonomy" id="40697"/>
    <lineage>
        <taxon>Eukaryota</taxon>
        <taxon>Metazoa</taxon>
        <taxon>Ecdysozoa</taxon>
        <taxon>Arthropoda</taxon>
        <taxon>Chelicerata</taxon>
        <taxon>Arachnida</taxon>
        <taxon>Acari</taxon>
        <taxon>Acariformes</taxon>
        <taxon>Sarcoptiformes</taxon>
        <taxon>Astigmata</taxon>
        <taxon>Glycyphagoidea</taxon>
        <taxon>Echimyopodidae</taxon>
        <taxon>Blomia</taxon>
    </lineage>
</organism>
<evidence type="ECO:0000256" key="2">
    <source>
        <dbReference type="ARBA" id="ARBA00006484"/>
    </source>
</evidence>
<keyword evidence="7" id="KW-1185">Reference proteome</keyword>
<evidence type="ECO:0000256" key="3">
    <source>
        <dbReference type="ARBA" id="ARBA00023002"/>
    </source>
</evidence>
<keyword evidence="5" id="KW-0812">Transmembrane</keyword>
<evidence type="ECO:0000313" key="7">
    <source>
        <dbReference type="Proteomes" id="UP001142055"/>
    </source>
</evidence>
<dbReference type="AlphaFoldDB" id="A0A9Q0RKT9"/>
<dbReference type="PRINTS" id="PR00081">
    <property type="entry name" value="GDHRDH"/>
</dbReference>
<dbReference type="PROSITE" id="PS00061">
    <property type="entry name" value="ADH_SHORT"/>
    <property type="match status" value="1"/>
</dbReference>
<proteinExistence type="inferred from homology"/>
<dbReference type="OMA" id="NISICAQ"/>
<protein>
    <submittedName>
        <fullName evidence="6">Uncharacterized protein</fullName>
    </submittedName>
</protein>
<feature type="transmembrane region" description="Helical" evidence="5">
    <location>
        <begin position="20"/>
        <end position="40"/>
    </location>
</feature>
<dbReference type="GO" id="GO:0005783">
    <property type="term" value="C:endoplasmic reticulum"/>
    <property type="evidence" value="ECO:0007669"/>
    <property type="project" value="UniProtKB-SubCell"/>
</dbReference>
<accession>A0A9Q0RKT9</accession>
<dbReference type="InterPro" id="IPR036291">
    <property type="entry name" value="NAD(P)-bd_dom_sf"/>
</dbReference>
<dbReference type="EMBL" id="JAPWDV010000002">
    <property type="protein sequence ID" value="KAJ6219578.1"/>
    <property type="molecule type" value="Genomic_DNA"/>
</dbReference>
<dbReference type="Gene3D" id="3.40.50.720">
    <property type="entry name" value="NAD(P)-binding Rossmann-like Domain"/>
    <property type="match status" value="1"/>
</dbReference>
<evidence type="ECO:0000256" key="4">
    <source>
        <dbReference type="RuleBase" id="RU000363"/>
    </source>
</evidence>
<reference evidence="6" key="1">
    <citation type="submission" date="2022-12" db="EMBL/GenBank/DDBJ databases">
        <title>Genome assemblies of Blomia tropicalis.</title>
        <authorList>
            <person name="Cui Y."/>
        </authorList>
    </citation>
    <scope>NUCLEOTIDE SEQUENCE</scope>
    <source>
        <tissue evidence="6">Adult mites</tissue>
    </source>
</reference>